<evidence type="ECO:0000256" key="3">
    <source>
        <dbReference type="PIRSR" id="PIRSR602678-1"/>
    </source>
</evidence>
<feature type="binding site" evidence="3">
    <location>
        <position position="65"/>
    </location>
    <ligand>
        <name>a divalent metal cation</name>
        <dbReference type="ChEBI" id="CHEBI:60240"/>
        <label>1</label>
    </ligand>
</feature>
<dbReference type="PANTHER" id="PTHR13799">
    <property type="entry name" value="NGG1 INTERACTING FACTOR 3"/>
    <property type="match status" value="1"/>
</dbReference>
<evidence type="ECO:0000256" key="1">
    <source>
        <dbReference type="ARBA" id="ARBA00006964"/>
    </source>
</evidence>
<proteinExistence type="inferred from homology"/>
<dbReference type="NCBIfam" id="TIGR00486">
    <property type="entry name" value="YbgI_SA1388"/>
    <property type="match status" value="1"/>
</dbReference>
<dbReference type="GO" id="GO:0005737">
    <property type="term" value="C:cytoplasm"/>
    <property type="evidence" value="ECO:0007669"/>
    <property type="project" value="TreeGrafter"/>
</dbReference>
<dbReference type="eggNOG" id="COG0327">
    <property type="taxonomic scope" value="Bacteria"/>
</dbReference>
<evidence type="ECO:0000313" key="5">
    <source>
        <dbReference type="Proteomes" id="UP000031552"/>
    </source>
</evidence>
<comment type="similarity">
    <text evidence="1">Belongs to the GTP cyclohydrolase I type 2/NIF3 family.</text>
</comment>
<gene>
    <name evidence="4" type="ORF">CSEC_0893</name>
</gene>
<protein>
    <recommendedName>
        <fullName evidence="6">Nif3-like dinuclear metal center hexameric protein</fullName>
    </recommendedName>
</protein>
<dbReference type="InterPro" id="IPR002678">
    <property type="entry name" value="DUF34/NIF3"/>
</dbReference>
<feature type="binding site" evidence="3">
    <location>
        <position position="220"/>
    </location>
    <ligand>
        <name>a divalent metal cation</name>
        <dbReference type="ChEBI" id="CHEBI:60240"/>
        <label>1</label>
    </ligand>
</feature>
<sequence length="251" mass="27542">MSISLQELVGRFDNLLNPASFLDACPNGLQIEGKKEIGKMAFAVSASLNVIETAISKGADSLFVHHGLFWNKDPYPIVGYKYKRIKALIDNNVSLFAYHLPLDAHVSVGNNWKAAIDLGFQSLEPFGEYDKKKIGVKGEFPEIDREVFKIKLEKYYGCPVNALFGGEKKISSAALISGNAWRKIEEAAAEGVGCFITGCGDEPVTHLSHELGINFFALGHHASEKIGPIAVRDYVSGLGIETFFIDEDNPY</sequence>
<name>A0A090CYS9_9BACT</name>
<keyword evidence="2 3" id="KW-0479">Metal-binding</keyword>
<dbReference type="GO" id="GO:0046872">
    <property type="term" value="F:metal ion binding"/>
    <property type="evidence" value="ECO:0007669"/>
    <property type="project" value="UniProtKB-KW"/>
</dbReference>
<dbReference type="STRING" id="1437425.CSEC_0893"/>
<feature type="binding site" evidence="3">
    <location>
        <position position="66"/>
    </location>
    <ligand>
        <name>a divalent metal cation</name>
        <dbReference type="ChEBI" id="CHEBI:60240"/>
        <label>1</label>
    </ligand>
</feature>
<dbReference type="Proteomes" id="UP000031552">
    <property type="component" value="Unassembled WGS sequence"/>
</dbReference>
<feature type="binding site" evidence="3">
    <location>
        <position position="224"/>
    </location>
    <ligand>
        <name>a divalent metal cation</name>
        <dbReference type="ChEBI" id="CHEBI:60240"/>
        <label>1</label>
    </ligand>
</feature>
<dbReference type="Gene3D" id="3.40.1390.30">
    <property type="entry name" value="NIF3 (NGG1p interacting factor 3)-like"/>
    <property type="match status" value="2"/>
</dbReference>
<dbReference type="SUPFAM" id="SSF102705">
    <property type="entry name" value="NIF3 (NGG1p interacting factor 3)-like"/>
    <property type="match status" value="1"/>
</dbReference>
<dbReference type="AlphaFoldDB" id="A0A090CYS9"/>
<dbReference type="InterPro" id="IPR036069">
    <property type="entry name" value="DUF34/NIF3_sf"/>
</dbReference>
<comment type="caution">
    <text evidence="4">The sequence shown here is derived from an EMBL/GenBank/DDBJ whole genome shotgun (WGS) entry which is preliminary data.</text>
</comment>
<organism evidence="4 5">
    <name type="scientific">Candidatus Criblamydia sequanensis CRIB-18</name>
    <dbReference type="NCBI Taxonomy" id="1437425"/>
    <lineage>
        <taxon>Bacteria</taxon>
        <taxon>Pseudomonadati</taxon>
        <taxon>Chlamydiota</taxon>
        <taxon>Chlamydiia</taxon>
        <taxon>Parachlamydiales</taxon>
        <taxon>Candidatus Criblamydiaceae</taxon>
        <taxon>Candidatus Criblamydia</taxon>
    </lineage>
</organism>
<reference evidence="4" key="2">
    <citation type="submission" date="2014-09" db="EMBL/GenBank/DDBJ databases">
        <title>Criblamydia sequanensis harbors a mega-plasmid encoding arsenite resistance.</title>
        <authorList>
            <person name="Bertelli C."/>
            <person name="Goesmann A."/>
            <person name="Greub G."/>
        </authorList>
    </citation>
    <scope>NUCLEOTIDE SEQUENCE [LARGE SCALE GENOMIC DNA]</scope>
    <source>
        <strain evidence="4">CRIB-18</strain>
    </source>
</reference>
<evidence type="ECO:0008006" key="6">
    <source>
        <dbReference type="Google" id="ProtNLM"/>
    </source>
</evidence>
<feature type="binding site" evidence="3">
    <location>
        <position position="103"/>
    </location>
    <ligand>
        <name>a divalent metal cation</name>
        <dbReference type="ChEBI" id="CHEBI:60240"/>
        <label>1</label>
    </ligand>
</feature>
<accession>A0A090CYS9</accession>
<dbReference type="PANTHER" id="PTHR13799:SF14">
    <property type="entry name" value="GTP CYCLOHYDROLASE 1 TYPE 2 HOMOLOG"/>
    <property type="match status" value="1"/>
</dbReference>
<keyword evidence="5" id="KW-1185">Reference proteome</keyword>
<dbReference type="Pfam" id="PF01784">
    <property type="entry name" value="DUF34_NIF3"/>
    <property type="match status" value="1"/>
</dbReference>
<evidence type="ECO:0000313" key="4">
    <source>
        <dbReference type="EMBL" id="CDR33721.1"/>
    </source>
</evidence>
<dbReference type="EMBL" id="CCEJ010000003">
    <property type="protein sequence ID" value="CDR33721.1"/>
    <property type="molecule type" value="Genomic_DNA"/>
</dbReference>
<evidence type="ECO:0000256" key="2">
    <source>
        <dbReference type="ARBA" id="ARBA00022723"/>
    </source>
</evidence>
<reference evidence="4" key="1">
    <citation type="submission" date="2013-12" db="EMBL/GenBank/DDBJ databases">
        <authorList>
            <person name="Linke B."/>
        </authorList>
    </citation>
    <scope>NUCLEOTIDE SEQUENCE [LARGE SCALE GENOMIC DNA]</scope>
    <source>
        <strain evidence="4">CRIB-18</strain>
    </source>
</reference>